<dbReference type="OrthoDB" id="5464213at2"/>
<evidence type="ECO:0000313" key="3">
    <source>
        <dbReference type="Proteomes" id="UP000192906"/>
    </source>
</evidence>
<protein>
    <submittedName>
        <fullName evidence="2">Uncharacterized protein</fullName>
    </submittedName>
</protein>
<sequence length="167" mass="18750">MQIQSTGYAQAVNTQYSSSAKQEKSVSTTSSSSGDKISISPEAKEKAQKMNSEKTQEEMGRDLIEACAIPDWAVGYLAPSMIINPTLDGSITKSEEIFRTQHRSQTSEYSGMMFEAYTDLREKYNIEKSSDFAKYSATDMENDFRTLLAENPRSKELMEILDVPKKL</sequence>
<gene>
    <name evidence="2" type="ORF">SAMN06295933_1987</name>
</gene>
<proteinExistence type="predicted"/>
<organism evidence="2 3">
    <name type="scientific">Desulfovibrio gilichinskyi</name>
    <dbReference type="NCBI Taxonomy" id="1519643"/>
    <lineage>
        <taxon>Bacteria</taxon>
        <taxon>Pseudomonadati</taxon>
        <taxon>Thermodesulfobacteriota</taxon>
        <taxon>Desulfovibrionia</taxon>
        <taxon>Desulfovibrionales</taxon>
        <taxon>Desulfovibrionaceae</taxon>
        <taxon>Desulfovibrio</taxon>
    </lineage>
</organism>
<dbReference type="RefSeq" id="WP_085101707.1">
    <property type="nucleotide sequence ID" value="NZ_FWZU01000003.1"/>
</dbReference>
<name>A0A1X7DJL3_9BACT</name>
<evidence type="ECO:0000256" key="1">
    <source>
        <dbReference type="SAM" id="MobiDB-lite"/>
    </source>
</evidence>
<feature type="region of interest" description="Disordered" evidence="1">
    <location>
        <begin position="14"/>
        <end position="58"/>
    </location>
</feature>
<feature type="compositionally biased region" description="Basic and acidic residues" evidence="1">
    <location>
        <begin position="42"/>
        <end position="58"/>
    </location>
</feature>
<accession>A0A1X7DJL3</accession>
<dbReference type="EMBL" id="FWZU01000003">
    <property type="protein sequence ID" value="SMF16732.1"/>
    <property type="molecule type" value="Genomic_DNA"/>
</dbReference>
<feature type="compositionally biased region" description="Low complexity" evidence="1">
    <location>
        <begin position="25"/>
        <end position="40"/>
    </location>
</feature>
<dbReference type="AlphaFoldDB" id="A0A1X7DJL3"/>
<evidence type="ECO:0000313" key="2">
    <source>
        <dbReference type="EMBL" id="SMF16732.1"/>
    </source>
</evidence>
<keyword evidence="3" id="KW-1185">Reference proteome</keyword>
<reference evidence="3" key="1">
    <citation type="submission" date="2017-04" db="EMBL/GenBank/DDBJ databases">
        <authorList>
            <person name="Varghese N."/>
            <person name="Submissions S."/>
        </authorList>
    </citation>
    <scope>NUCLEOTIDE SEQUENCE [LARGE SCALE GENOMIC DNA]</scope>
    <source>
        <strain evidence="3">K3S</strain>
    </source>
</reference>
<dbReference type="Proteomes" id="UP000192906">
    <property type="component" value="Unassembled WGS sequence"/>
</dbReference>